<dbReference type="InterPro" id="IPR051477">
    <property type="entry name" value="Expansin_CellWall"/>
</dbReference>
<evidence type="ECO:0000256" key="1">
    <source>
        <dbReference type="ARBA" id="ARBA00022729"/>
    </source>
</evidence>
<evidence type="ECO:0000313" key="4">
    <source>
        <dbReference type="Proteomes" id="UP001285354"/>
    </source>
</evidence>
<feature type="transmembrane region" description="Helical" evidence="2">
    <location>
        <begin position="69"/>
        <end position="92"/>
    </location>
</feature>
<keyword evidence="1" id="KW-0732">Signal</keyword>
<gene>
    <name evidence="3" type="ORF">QTJ16_000735</name>
</gene>
<protein>
    <recommendedName>
        <fullName evidence="5">RlpA-like double-psi beta-barrel-protein domain-containing protein-containing protein</fullName>
    </recommendedName>
</protein>
<accession>A0AAD9T7M7</accession>
<keyword evidence="2" id="KW-1133">Transmembrane helix</keyword>
<evidence type="ECO:0008006" key="5">
    <source>
        <dbReference type="Google" id="ProtNLM"/>
    </source>
</evidence>
<sequence>MANTIKNQLPEWEVPAPKKSSFSKFTAHLHSSPSYAKEAPSEDSSPVKRTFFARLLPPWTCMGRSRKSMLCSIAVLIILIALILGLGLGLGLSHKSKKTKNLPLPTSNGVFNGDLTYYSPGPGFGACGFENTAADSICAVAHALWDSQLTSSNPNENPLCGKKIRITRYNEAAKGNKSVDVTVVDKCMGCEPTDLDLSIKMFTTLADESLGRVVGTWAWLN</sequence>
<proteinExistence type="predicted"/>
<dbReference type="PANTHER" id="PTHR31836">
    <property type="match status" value="1"/>
</dbReference>
<evidence type="ECO:0000256" key="2">
    <source>
        <dbReference type="SAM" id="Phobius"/>
    </source>
</evidence>
<reference evidence="3" key="1">
    <citation type="submission" date="2023-06" db="EMBL/GenBank/DDBJ databases">
        <title>Draft genome of Marssonina rosae.</title>
        <authorList>
            <person name="Cheng Q."/>
        </authorList>
    </citation>
    <scope>NUCLEOTIDE SEQUENCE</scope>
    <source>
        <strain evidence="3">R4</strain>
    </source>
</reference>
<dbReference type="EMBL" id="JAUBYV010000001">
    <property type="protein sequence ID" value="KAK2629915.1"/>
    <property type="molecule type" value="Genomic_DNA"/>
</dbReference>
<keyword evidence="2" id="KW-0472">Membrane</keyword>
<dbReference type="InterPro" id="IPR036908">
    <property type="entry name" value="RlpA-like_sf"/>
</dbReference>
<dbReference type="CDD" id="cd22191">
    <property type="entry name" value="DPBB_RlpA_EXP_N-like"/>
    <property type="match status" value="1"/>
</dbReference>
<organism evidence="3 4">
    <name type="scientific">Diplocarpon rosae</name>
    <dbReference type="NCBI Taxonomy" id="946125"/>
    <lineage>
        <taxon>Eukaryota</taxon>
        <taxon>Fungi</taxon>
        <taxon>Dikarya</taxon>
        <taxon>Ascomycota</taxon>
        <taxon>Pezizomycotina</taxon>
        <taxon>Leotiomycetes</taxon>
        <taxon>Helotiales</taxon>
        <taxon>Drepanopezizaceae</taxon>
        <taxon>Diplocarpon</taxon>
    </lineage>
</organism>
<dbReference type="Proteomes" id="UP001285354">
    <property type="component" value="Unassembled WGS sequence"/>
</dbReference>
<name>A0AAD9T7M7_9HELO</name>
<comment type="caution">
    <text evidence="3">The sequence shown here is derived from an EMBL/GenBank/DDBJ whole genome shotgun (WGS) entry which is preliminary data.</text>
</comment>
<dbReference type="PANTHER" id="PTHR31836:SF28">
    <property type="entry name" value="SRCR DOMAIN-CONTAINING PROTEIN-RELATED"/>
    <property type="match status" value="1"/>
</dbReference>
<keyword evidence="2" id="KW-0812">Transmembrane</keyword>
<dbReference type="AlphaFoldDB" id="A0AAD9T7M7"/>
<dbReference type="SUPFAM" id="SSF50685">
    <property type="entry name" value="Barwin-like endoglucanases"/>
    <property type="match status" value="1"/>
</dbReference>
<keyword evidence="4" id="KW-1185">Reference proteome</keyword>
<evidence type="ECO:0000313" key="3">
    <source>
        <dbReference type="EMBL" id="KAK2629915.1"/>
    </source>
</evidence>
<dbReference type="Gene3D" id="2.40.40.10">
    <property type="entry name" value="RlpA-like domain"/>
    <property type="match status" value="1"/>
</dbReference>